<evidence type="ECO:0000256" key="2">
    <source>
        <dbReference type="SAM" id="Phobius"/>
    </source>
</evidence>
<proteinExistence type="predicted"/>
<keyword evidence="2" id="KW-1133">Transmembrane helix</keyword>
<evidence type="ECO:0000313" key="3">
    <source>
        <dbReference type="EMBL" id="GAA1962560.1"/>
    </source>
</evidence>
<comment type="caution">
    <text evidence="3">The sequence shown here is derived from an EMBL/GenBank/DDBJ whole genome shotgun (WGS) entry which is preliminary data.</text>
</comment>
<keyword evidence="4" id="KW-1185">Reference proteome</keyword>
<dbReference type="EMBL" id="BAAANN010000013">
    <property type="protein sequence ID" value="GAA1962560.1"/>
    <property type="molecule type" value="Genomic_DNA"/>
</dbReference>
<feature type="transmembrane region" description="Helical" evidence="2">
    <location>
        <begin position="16"/>
        <end position="37"/>
    </location>
</feature>
<protein>
    <submittedName>
        <fullName evidence="3">Membrane protein</fullName>
    </submittedName>
</protein>
<keyword evidence="2" id="KW-0812">Transmembrane</keyword>
<name>A0ABN2R2T3_9PSEU</name>
<reference evidence="3 4" key="1">
    <citation type="journal article" date="2019" name="Int. J. Syst. Evol. Microbiol.">
        <title>The Global Catalogue of Microorganisms (GCM) 10K type strain sequencing project: providing services to taxonomists for standard genome sequencing and annotation.</title>
        <authorList>
            <consortium name="The Broad Institute Genomics Platform"/>
            <consortium name="The Broad Institute Genome Sequencing Center for Infectious Disease"/>
            <person name="Wu L."/>
            <person name="Ma J."/>
        </authorList>
    </citation>
    <scope>NUCLEOTIDE SEQUENCE [LARGE SCALE GENOMIC DNA]</scope>
    <source>
        <strain evidence="3 4">JCM 14545</strain>
    </source>
</reference>
<feature type="transmembrane region" description="Helical" evidence="2">
    <location>
        <begin position="49"/>
        <end position="72"/>
    </location>
</feature>
<feature type="transmembrane region" description="Helical" evidence="2">
    <location>
        <begin position="103"/>
        <end position="120"/>
    </location>
</feature>
<gene>
    <name evidence="3" type="ORF">GCM10009754_37330</name>
</gene>
<feature type="transmembrane region" description="Helical" evidence="2">
    <location>
        <begin position="79"/>
        <end position="97"/>
    </location>
</feature>
<dbReference type="Proteomes" id="UP001501116">
    <property type="component" value="Unassembled WGS sequence"/>
</dbReference>
<organism evidence="3 4">
    <name type="scientific">Amycolatopsis minnesotensis</name>
    <dbReference type="NCBI Taxonomy" id="337894"/>
    <lineage>
        <taxon>Bacteria</taxon>
        <taxon>Bacillati</taxon>
        <taxon>Actinomycetota</taxon>
        <taxon>Actinomycetes</taxon>
        <taxon>Pseudonocardiales</taxon>
        <taxon>Pseudonocardiaceae</taxon>
        <taxon>Amycolatopsis</taxon>
    </lineage>
</organism>
<evidence type="ECO:0000313" key="4">
    <source>
        <dbReference type="Proteomes" id="UP001501116"/>
    </source>
</evidence>
<accession>A0ABN2R2T3</accession>
<feature type="region of interest" description="Disordered" evidence="1">
    <location>
        <begin position="129"/>
        <end position="157"/>
    </location>
</feature>
<evidence type="ECO:0000256" key="1">
    <source>
        <dbReference type="SAM" id="MobiDB-lite"/>
    </source>
</evidence>
<sequence>MPIADKISPAPREVRLAGAITLLPGVAVLVLGVMVLAQSGQSSAPGNNVYAEAGFYGLLGIAVVAVGIGLAFGKLWARSPGVVVALITAGIGVYLTGPSSLPGPGVPVVLVGLLVVYLLFRQPSRAWALGQQDGESEEEAARRGGIEGRAERRESDD</sequence>
<dbReference type="RefSeq" id="WP_344419853.1">
    <property type="nucleotide sequence ID" value="NZ_BAAANN010000013.1"/>
</dbReference>
<feature type="compositionally biased region" description="Basic and acidic residues" evidence="1">
    <location>
        <begin position="139"/>
        <end position="157"/>
    </location>
</feature>
<keyword evidence="2" id="KW-0472">Membrane</keyword>